<dbReference type="Gene3D" id="1.10.287.1490">
    <property type="match status" value="1"/>
</dbReference>
<organism evidence="2 3">
    <name type="scientific">Aquatica leii</name>
    <dbReference type="NCBI Taxonomy" id="1421715"/>
    <lineage>
        <taxon>Eukaryota</taxon>
        <taxon>Metazoa</taxon>
        <taxon>Ecdysozoa</taxon>
        <taxon>Arthropoda</taxon>
        <taxon>Hexapoda</taxon>
        <taxon>Insecta</taxon>
        <taxon>Pterygota</taxon>
        <taxon>Neoptera</taxon>
        <taxon>Endopterygota</taxon>
        <taxon>Coleoptera</taxon>
        <taxon>Polyphaga</taxon>
        <taxon>Elateriformia</taxon>
        <taxon>Elateroidea</taxon>
        <taxon>Lampyridae</taxon>
        <taxon>Luciolinae</taxon>
        <taxon>Aquatica</taxon>
    </lineage>
</organism>
<feature type="coiled-coil region" evidence="1">
    <location>
        <begin position="80"/>
        <end position="187"/>
    </location>
</feature>
<evidence type="ECO:0000313" key="2">
    <source>
        <dbReference type="EMBL" id="KAK4884365.1"/>
    </source>
</evidence>
<dbReference type="AlphaFoldDB" id="A0AAN7PAA4"/>
<gene>
    <name evidence="2" type="ORF">RN001_000636</name>
</gene>
<keyword evidence="3" id="KW-1185">Reference proteome</keyword>
<accession>A0AAN7PAA4</accession>
<reference evidence="3" key="1">
    <citation type="submission" date="2023-01" db="EMBL/GenBank/DDBJ databases">
        <title>Key to firefly adult light organ development and bioluminescence: homeobox transcription factors regulate luciferase expression and transportation to peroxisome.</title>
        <authorList>
            <person name="Fu X."/>
        </authorList>
    </citation>
    <scope>NUCLEOTIDE SEQUENCE [LARGE SCALE GENOMIC DNA]</scope>
</reference>
<dbReference type="EMBL" id="JARPUR010000001">
    <property type="protein sequence ID" value="KAK4884365.1"/>
    <property type="molecule type" value="Genomic_DNA"/>
</dbReference>
<sequence>MLKSGLLKTSECISLDLYTYKDFEDMRLRKIKSTIKMKNNIDSNRRFLVLTYCVEFDKISYPLPLDYCGPPDPSILQATVRRLEIELNKARTELSKKDNSDNKKYIKTLTKRIDQLTEENINLNDEIRRLTKLVNKNPKNQVEVLQKAINQLEKSIKCERSSHHKLVEKLQNDKEQLHKQLEYVKSTEKMLKYKLQNLSENRSKYLCVGLYKYL</sequence>
<protein>
    <submittedName>
        <fullName evidence="2">Uncharacterized protein</fullName>
    </submittedName>
</protein>
<proteinExistence type="predicted"/>
<dbReference type="Proteomes" id="UP001353858">
    <property type="component" value="Unassembled WGS sequence"/>
</dbReference>
<keyword evidence="1" id="KW-0175">Coiled coil</keyword>
<name>A0AAN7PAA4_9COLE</name>
<evidence type="ECO:0000313" key="3">
    <source>
        <dbReference type="Proteomes" id="UP001353858"/>
    </source>
</evidence>
<evidence type="ECO:0000256" key="1">
    <source>
        <dbReference type="SAM" id="Coils"/>
    </source>
</evidence>
<comment type="caution">
    <text evidence="2">The sequence shown here is derived from an EMBL/GenBank/DDBJ whole genome shotgun (WGS) entry which is preliminary data.</text>
</comment>